<accession>A0AC11CWE1</accession>
<reference evidence="1" key="3">
    <citation type="submission" date="2025-09" db="UniProtKB">
        <authorList>
            <consortium name="Ensembl"/>
        </authorList>
    </citation>
    <scope>IDENTIFICATION</scope>
</reference>
<reference evidence="1" key="2">
    <citation type="submission" date="2025-08" db="UniProtKB">
        <authorList>
            <consortium name="Ensembl"/>
        </authorList>
    </citation>
    <scope>IDENTIFICATION</scope>
</reference>
<dbReference type="Ensembl" id="ENSOART00020046515.1">
    <property type="protein sequence ID" value="ENSOARP00020035187.1"/>
    <property type="gene ID" value="ENSOARG00020028880.1"/>
</dbReference>
<reference evidence="1" key="1">
    <citation type="submission" date="2020-11" db="EMBL/GenBank/DDBJ databases">
        <authorList>
            <person name="Davenport K.M."/>
            <person name="Bickhart D.M."/>
            <person name="Smith T.P.L."/>
            <person name="Murdoch B.M."/>
            <person name="Rosen B.D."/>
        </authorList>
    </citation>
    <scope>NUCLEOTIDE SEQUENCE [LARGE SCALE GENOMIC DNA]</scope>
    <source>
        <strain evidence="1">OAR_USU_Benz2616</strain>
    </source>
</reference>
<evidence type="ECO:0000313" key="1">
    <source>
        <dbReference type="Ensembl" id="ENSOARP00020035187.1"/>
    </source>
</evidence>
<name>A0AC11CWE1_SHEEP</name>
<protein>
    <submittedName>
        <fullName evidence="1">Uncharacterized protein</fullName>
    </submittedName>
</protein>
<sequence>AAFPPSPCAWRRFLPLCPRFVVDPTPSARIRVPSADTGIFPHCWLCLRRSPAPSGRGALRECHVAALGERCPRGEPRLRPRRPPGCPARATQQASIPTWGQNKMLCHQAQGIASVQGSSDSPENVFVAMLALLSRQNSPA</sequence>
<proteinExistence type="predicted"/>
<organism evidence="1">
    <name type="scientific">Ovis aries</name>
    <name type="common">Sheep</name>
    <dbReference type="NCBI Taxonomy" id="9940"/>
    <lineage>
        <taxon>Eukaryota</taxon>
        <taxon>Metazoa</taxon>
        <taxon>Chordata</taxon>
        <taxon>Craniata</taxon>
        <taxon>Vertebrata</taxon>
        <taxon>Euteleostomi</taxon>
        <taxon>Mammalia</taxon>
        <taxon>Eutheria</taxon>
        <taxon>Laurasiatheria</taxon>
        <taxon>Artiodactyla</taxon>
        <taxon>Ruminantia</taxon>
        <taxon>Pecora</taxon>
        <taxon>Bovidae</taxon>
        <taxon>Caprinae</taxon>
        <taxon>Ovis</taxon>
    </lineage>
</organism>